<dbReference type="InterPro" id="IPR013783">
    <property type="entry name" value="Ig-like_fold"/>
</dbReference>
<dbReference type="GO" id="GO:0005654">
    <property type="term" value="C:nucleoplasm"/>
    <property type="evidence" value="ECO:0007669"/>
    <property type="project" value="UniProtKB-SubCell"/>
</dbReference>
<evidence type="ECO:0000256" key="13">
    <source>
        <dbReference type="ARBA" id="ARBA00023018"/>
    </source>
</evidence>
<dbReference type="GO" id="GO:0042383">
    <property type="term" value="C:sarcolemma"/>
    <property type="evidence" value="ECO:0007669"/>
    <property type="project" value="UniProtKB-SubCell"/>
</dbReference>
<dbReference type="GO" id="GO:0005509">
    <property type="term" value="F:calcium ion binding"/>
    <property type="evidence" value="ECO:0007669"/>
    <property type="project" value="InterPro"/>
</dbReference>
<evidence type="ECO:0000256" key="15">
    <source>
        <dbReference type="ARBA" id="ARBA00023180"/>
    </source>
</evidence>
<evidence type="ECO:0000256" key="14">
    <source>
        <dbReference type="ARBA" id="ARBA00023157"/>
    </source>
</evidence>
<reference evidence="29" key="1">
    <citation type="submission" date="2025-08" db="UniProtKB">
        <authorList>
            <consortium name="RefSeq"/>
        </authorList>
    </citation>
    <scope>IDENTIFICATION</scope>
    <source>
        <tissue evidence="29">Gonads</tissue>
    </source>
</reference>
<keyword evidence="15" id="KW-0325">Glycoprotein</keyword>
<dbReference type="InterPro" id="IPR030398">
    <property type="entry name" value="SEA_DG_dom"/>
</dbReference>
<keyword evidence="7" id="KW-0963">Cytoplasm</keyword>
<dbReference type="RefSeq" id="XP_013409820.1">
    <property type="nucleotide sequence ID" value="XM_013554366.1"/>
</dbReference>
<evidence type="ECO:0000256" key="12">
    <source>
        <dbReference type="ARBA" id="ARBA00022989"/>
    </source>
</evidence>
<dbReference type="InterPro" id="IPR041631">
    <property type="entry name" value="Alpha_DG1_N2"/>
</dbReference>
<evidence type="ECO:0000313" key="29">
    <source>
        <dbReference type="RefSeq" id="XP_013409820.1"/>
    </source>
</evidence>
<dbReference type="AlphaFoldDB" id="A0A1S3JHD1"/>
<dbReference type="GO" id="GO:0007411">
    <property type="term" value="P:axon guidance"/>
    <property type="evidence" value="ECO:0007669"/>
    <property type="project" value="TreeGrafter"/>
</dbReference>
<keyword evidence="8" id="KW-0964">Secreted</keyword>
<evidence type="ECO:0000259" key="27">
    <source>
        <dbReference type="PROSITE" id="PS51699"/>
    </source>
</evidence>
<dbReference type="SMART" id="SM00736">
    <property type="entry name" value="CADG"/>
    <property type="match status" value="2"/>
</dbReference>
<evidence type="ECO:0000256" key="20">
    <source>
        <dbReference type="ARBA" id="ARBA00024991"/>
    </source>
</evidence>
<evidence type="ECO:0000256" key="11">
    <source>
        <dbReference type="ARBA" id="ARBA00022729"/>
    </source>
</evidence>
<gene>
    <name evidence="29" type="primary">LOC106173291</name>
</gene>
<evidence type="ECO:0000256" key="18">
    <source>
        <dbReference type="ARBA" id="ARBA00023257"/>
    </source>
</evidence>
<evidence type="ECO:0000256" key="21">
    <source>
        <dbReference type="ARBA" id="ARBA00026224"/>
    </source>
</evidence>
<evidence type="ECO:0000256" key="7">
    <source>
        <dbReference type="ARBA" id="ARBA00022490"/>
    </source>
</evidence>
<keyword evidence="12 26" id="KW-1133">Transmembrane helix</keyword>
<evidence type="ECO:0000256" key="22">
    <source>
        <dbReference type="ARBA" id="ARBA00030092"/>
    </source>
</evidence>
<dbReference type="GO" id="GO:0043236">
    <property type="term" value="F:laminin binding"/>
    <property type="evidence" value="ECO:0007669"/>
    <property type="project" value="TreeGrafter"/>
</dbReference>
<feature type="compositionally biased region" description="Pro residues" evidence="25">
    <location>
        <begin position="525"/>
        <end position="536"/>
    </location>
</feature>
<dbReference type="PANTHER" id="PTHR21559:SF21">
    <property type="entry name" value="DYSTROGLYCAN 1"/>
    <property type="match status" value="1"/>
</dbReference>
<keyword evidence="10 26" id="KW-0812">Transmembrane</keyword>
<sequence length="963" mass="105835">MMAGLWIVPGEDTLLDWDHLQPNCMKRCARKLVVEEEGKKQNSLLILSRLKSDTFLMMELGKCRQCRKGSVSGKIVTEMTFGQKFLCFVFLAMVTVTIVTATESNDIQSLLNNFDNQDKLADSKPIAKQLRLELEDAMVKVGHLFSYSLPKELAIGYKVKLTEAGKERLPKWLEHDKDSNSLKGIASHEDLGHHYVEIKATHNSTAAVQDVFKVSVVKDLPHTTAVPLKTKSDDSHKAIYCQTGQPVTKVTLVVDTDFDHLTPKQKVKLLTKMASHLTIQEDNLQLKPVGKNTLFDASALVAGPGDVKTPTHSGAFVSWKVGCGNVESHHMPVLQKLEITSKDGSMKANVGHPIVGWYVTAYVPQVKQHAKRLVRRAASTATPTLAVSPPSELPLDSSSAEQNTLLAPEMSRVIPGQESPTTRKPHRTKTAGRHYKTSTARSMAATPTSPEMSKMAESTVPMVTYQSQVTTPTLVQPSVTDSGKEGTTPRVTQPIQPSPVITSSTSAHKTTATKTMTTTQTRFPPLTPPISPPPPVTTRRPPKFDQTTRHPIENDTPKSTDKAVTQTSNQQPAIKNQLEPINVLAGQVLNYTIPADTFYDYEDGGTQHLTLVVTDSQGFSLKPNSGIQFDPKQQRLWGLPMWDEVGSNKYIISAVDNMGKIAEMPFVINVVDIEKKKEPNHEFSMTINMNYSAFIISLEKRIEITNKLAMYYGDANANSILITDLKQGSVIYKWANKSLDQSRCPVSTLSVLVRKLITVNQTVSEDFQRAMAPYKIMGVGLQPSGNCKFEGQESVEPTPPPPAAGGSEDEDEILITTVIPAVVIAAMLLLAGIIACILYRKKRKGKMSDEDQNTFINKGIPIIFADELEDKPDPPTKPLIMEDEKPPLPPPEYHGRSPAGGSPHSTPPSDHKGGIEVDEAEEADASAPLYQPPPPMYAPRDNKRQRPNVVLTGYRSPPAYVPP</sequence>
<evidence type="ECO:0000256" key="16">
    <source>
        <dbReference type="ARBA" id="ARBA00023212"/>
    </source>
</evidence>
<dbReference type="GO" id="GO:0005856">
    <property type="term" value="C:cytoskeleton"/>
    <property type="evidence" value="ECO:0007669"/>
    <property type="project" value="UniProtKB-SubCell"/>
</dbReference>
<feature type="domain" description="Peptidase S72" evidence="27">
    <location>
        <begin position="678"/>
        <end position="786"/>
    </location>
</feature>
<evidence type="ECO:0000256" key="10">
    <source>
        <dbReference type="ARBA" id="ARBA00022692"/>
    </source>
</evidence>
<keyword evidence="28" id="KW-1185">Reference proteome</keyword>
<comment type="function">
    <text evidence="20">Transmembrane protein that plays important roles in connecting the extracellular matrix to the cytoskeleton. Acts as a cell adhesion receptor in both muscle and non-muscle tissues. Receptor for both DMD and UTRN and, through these interactions, scaffolds axin to the cytoskeleton. Also functions in cell adhesion-mediated signaling and implicated in cell polarity.</text>
</comment>
<protein>
    <recommendedName>
        <fullName evidence="21">Dystroglycan 1</fullName>
    </recommendedName>
    <alternativeName>
        <fullName evidence="23">Dystroglycan</fullName>
    </alternativeName>
    <alternativeName>
        <fullName evidence="22">Dystrophin-associated glycoprotein 1</fullName>
    </alternativeName>
</protein>
<proteinExistence type="predicted"/>
<keyword evidence="26" id="KW-0472">Membrane</keyword>
<evidence type="ECO:0000256" key="26">
    <source>
        <dbReference type="SAM" id="Phobius"/>
    </source>
</evidence>
<dbReference type="Gene3D" id="3.30.70.1040">
    <property type="entry name" value="Dystroglycan, domain 2"/>
    <property type="match status" value="1"/>
</dbReference>
<evidence type="ECO:0000256" key="23">
    <source>
        <dbReference type="ARBA" id="ARBA00031034"/>
    </source>
</evidence>
<dbReference type="Proteomes" id="UP000085678">
    <property type="component" value="Unplaced"/>
</dbReference>
<name>A0A1S3JHD1_LINAN</name>
<feature type="region of interest" description="Disordered" evidence="25">
    <location>
        <begin position="469"/>
        <end position="571"/>
    </location>
</feature>
<feature type="compositionally biased region" description="Basic residues" evidence="25">
    <location>
        <begin position="423"/>
        <end position="436"/>
    </location>
</feature>
<feature type="region of interest" description="Disordered" evidence="25">
    <location>
        <begin position="788"/>
        <end position="808"/>
    </location>
</feature>
<evidence type="ECO:0000256" key="5">
    <source>
        <dbReference type="ARBA" id="ARBA00004642"/>
    </source>
</evidence>
<dbReference type="InterPro" id="IPR027468">
    <property type="entry name" value="Alpha-dystroglycan_domain_2"/>
</dbReference>
<dbReference type="GO" id="GO:0002009">
    <property type="term" value="P:morphogenesis of an epithelium"/>
    <property type="evidence" value="ECO:0007669"/>
    <property type="project" value="TreeGrafter"/>
</dbReference>
<keyword evidence="14" id="KW-1015">Disulfide bond</keyword>
<dbReference type="OrthoDB" id="6285625at2759"/>
<keyword evidence="16" id="KW-0206">Cytoskeleton</keyword>
<evidence type="ECO:0000256" key="9">
    <source>
        <dbReference type="ARBA" id="ARBA00022553"/>
    </source>
</evidence>
<evidence type="ECO:0000256" key="3">
    <source>
        <dbReference type="ARBA" id="ARBA00004245"/>
    </source>
</evidence>
<feature type="region of interest" description="Disordered" evidence="25">
    <location>
        <begin position="381"/>
        <end position="400"/>
    </location>
</feature>
<feature type="compositionally biased region" description="Basic and acidic residues" evidence="25">
    <location>
        <begin position="542"/>
        <end position="561"/>
    </location>
</feature>
<dbReference type="Pfam" id="PF05454">
    <property type="entry name" value="DAG1"/>
    <property type="match status" value="1"/>
</dbReference>
<dbReference type="GO" id="GO:0021675">
    <property type="term" value="P:nerve development"/>
    <property type="evidence" value="ECO:0007669"/>
    <property type="project" value="TreeGrafter"/>
</dbReference>
<feature type="compositionally biased region" description="Low complexity" evidence="25">
    <location>
        <begin position="388"/>
        <end position="399"/>
    </location>
</feature>
<keyword evidence="13" id="KW-0770">Synapse</keyword>
<dbReference type="Gene3D" id="2.60.40.10">
    <property type="entry name" value="Immunoglobulins"/>
    <property type="match status" value="2"/>
</dbReference>
<feature type="region of interest" description="Disordered" evidence="25">
    <location>
        <begin position="866"/>
        <end position="963"/>
    </location>
</feature>
<evidence type="ECO:0000256" key="17">
    <source>
        <dbReference type="ARBA" id="ARBA00023242"/>
    </source>
</evidence>
<dbReference type="SUPFAM" id="SSF49313">
    <property type="entry name" value="Cadherin-like"/>
    <property type="match status" value="2"/>
</dbReference>
<dbReference type="InterPro" id="IPR006644">
    <property type="entry name" value="Cadg"/>
</dbReference>
<feature type="compositionally biased region" description="Polar residues" evidence="25">
    <location>
        <begin position="489"/>
        <end position="501"/>
    </location>
</feature>
<organism evidence="28 29">
    <name type="scientific">Lingula anatina</name>
    <name type="common">Brachiopod</name>
    <name type="synonym">Lingula unguis</name>
    <dbReference type="NCBI Taxonomy" id="7574"/>
    <lineage>
        <taxon>Eukaryota</taxon>
        <taxon>Metazoa</taxon>
        <taxon>Spiralia</taxon>
        <taxon>Lophotrochozoa</taxon>
        <taxon>Brachiopoda</taxon>
        <taxon>Linguliformea</taxon>
        <taxon>Lingulata</taxon>
        <taxon>Lingulida</taxon>
        <taxon>Linguloidea</taxon>
        <taxon>Lingulidae</taxon>
        <taxon>Lingula</taxon>
    </lineage>
</organism>
<dbReference type="SUPFAM" id="SSF111006">
    <property type="entry name" value="Dystroglycan, domain 2"/>
    <property type="match status" value="1"/>
</dbReference>
<keyword evidence="9" id="KW-0597">Phosphoprotein</keyword>
<feature type="compositionally biased region" description="Polar residues" evidence="25">
    <location>
        <begin position="469"/>
        <end position="481"/>
    </location>
</feature>
<dbReference type="GO" id="GO:0045211">
    <property type="term" value="C:postsynaptic membrane"/>
    <property type="evidence" value="ECO:0007669"/>
    <property type="project" value="UniProtKB-SubCell"/>
</dbReference>
<dbReference type="GO" id="GO:0005576">
    <property type="term" value="C:extracellular region"/>
    <property type="evidence" value="ECO:0007669"/>
    <property type="project" value="UniProtKB-SubCell"/>
</dbReference>
<feature type="region of interest" description="Disordered" evidence="25">
    <location>
        <begin position="415"/>
        <end position="455"/>
    </location>
</feature>
<keyword evidence="6" id="KW-1003">Cell membrane</keyword>
<evidence type="ECO:0000313" key="28">
    <source>
        <dbReference type="Proteomes" id="UP000085678"/>
    </source>
</evidence>
<evidence type="ECO:0000256" key="1">
    <source>
        <dbReference type="ARBA" id="ARBA00004135"/>
    </source>
</evidence>
<dbReference type="InParanoid" id="A0A1S3JHD1"/>
<dbReference type="InterPro" id="IPR015919">
    <property type="entry name" value="Cadherin-like_sf"/>
</dbReference>
<keyword evidence="11" id="KW-0732">Signal</keyword>
<evidence type="ECO:0000256" key="2">
    <source>
        <dbReference type="ARBA" id="ARBA00004239"/>
    </source>
</evidence>
<comment type="subcellular location">
    <subcellularLocation>
        <location evidence="1">Cell membrane</location>
        <location evidence="1">Sarcolemma</location>
    </subcellularLocation>
    <subcellularLocation>
        <location evidence="4">Cell membrane</location>
        <topology evidence="4">Single-pass type I membrane protein</topology>
    </subcellularLocation>
    <subcellularLocation>
        <location evidence="3">Cytoplasm</location>
        <location evidence="3">Cytoskeleton</location>
    </subcellularLocation>
    <subcellularLocation>
        <location evidence="5">Nucleus</location>
        <location evidence="5">Nucleoplasm</location>
    </subcellularLocation>
    <subcellularLocation>
        <location evidence="24">Postsynaptic cell membrane</location>
    </subcellularLocation>
    <subcellularLocation>
        <location evidence="2">Secreted</location>
        <location evidence="2">Extracellular space</location>
    </subcellularLocation>
</comment>
<dbReference type="KEGG" id="lak:106173291"/>
<dbReference type="InterPro" id="IPR008465">
    <property type="entry name" value="DAG1_C"/>
</dbReference>
<dbReference type="Pfam" id="PF18424">
    <property type="entry name" value="a_DG1_N2"/>
    <property type="match status" value="1"/>
</dbReference>
<dbReference type="GeneID" id="106173291"/>
<evidence type="ECO:0000256" key="6">
    <source>
        <dbReference type="ARBA" id="ARBA00022475"/>
    </source>
</evidence>
<dbReference type="GO" id="GO:0016011">
    <property type="term" value="C:dystroglycan complex"/>
    <property type="evidence" value="ECO:0007669"/>
    <property type="project" value="TreeGrafter"/>
</dbReference>
<evidence type="ECO:0000256" key="4">
    <source>
        <dbReference type="ARBA" id="ARBA00004251"/>
    </source>
</evidence>
<keyword evidence="17" id="KW-0539">Nucleus</keyword>
<feature type="compositionally biased region" description="Low complexity" evidence="25">
    <location>
        <begin position="502"/>
        <end position="524"/>
    </location>
</feature>
<dbReference type="PROSITE" id="PS51699">
    <property type="entry name" value="SEA_DG"/>
    <property type="match status" value="1"/>
</dbReference>
<dbReference type="STRING" id="7574.A0A1S3JHD1"/>
<feature type="compositionally biased region" description="Polar residues" evidence="25">
    <location>
        <begin position="437"/>
        <end position="451"/>
    </location>
</feature>
<comment type="function">
    <text evidence="19">The dystroglycan complex is involved in a number of processes including laminin and basement membrane assembly, sarcolemmal stability, cell survival, peripheral nerve myelination, nodal structure, cell migration, and epithelial polarization.</text>
</comment>
<keyword evidence="18" id="KW-0628">Postsynaptic cell membrane</keyword>
<accession>A0A1S3JHD1</accession>
<dbReference type="PANTHER" id="PTHR21559">
    <property type="entry name" value="DYSTROGLYCAN-RELATED"/>
    <property type="match status" value="1"/>
</dbReference>
<evidence type="ECO:0000256" key="19">
    <source>
        <dbReference type="ARBA" id="ARBA00023567"/>
    </source>
</evidence>
<feature type="transmembrane region" description="Helical" evidence="26">
    <location>
        <begin position="818"/>
        <end position="839"/>
    </location>
</feature>
<evidence type="ECO:0000256" key="25">
    <source>
        <dbReference type="SAM" id="MobiDB-lite"/>
    </source>
</evidence>
<evidence type="ECO:0000256" key="8">
    <source>
        <dbReference type="ARBA" id="ARBA00022525"/>
    </source>
</evidence>
<feature type="compositionally biased region" description="Polar residues" evidence="25">
    <location>
        <begin position="562"/>
        <end position="571"/>
    </location>
</feature>
<evidence type="ECO:0000256" key="24">
    <source>
        <dbReference type="ARBA" id="ARBA00034100"/>
    </source>
</evidence>